<dbReference type="EMBL" id="JAENRR010000081">
    <property type="protein sequence ID" value="MBK3519645.1"/>
    <property type="molecule type" value="Genomic_DNA"/>
</dbReference>
<sequence length="45" mass="4921">MPQGMREVKFHLPSALAKGKYSILGVIDYGSDTDLAGVELELEIK</sequence>
<gene>
    <name evidence="1" type="ORF">JIV24_20055</name>
</gene>
<comment type="caution">
    <text evidence="1">The sequence shown here is derived from an EMBL/GenBank/DDBJ whole genome shotgun (WGS) entry which is preliminary data.</text>
</comment>
<evidence type="ECO:0000313" key="2">
    <source>
        <dbReference type="Proteomes" id="UP000605676"/>
    </source>
</evidence>
<proteinExistence type="predicted"/>
<keyword evidence="2" id="KW-1185">Reference proteome</keyword>
<reference evidence="1 2" key="1">
    <citation type="submission" date="2021-01" db="EMBL/GenBank/DDBJ databases">
        <title>Carboxyliciviraga sp.nov., isolated from coastal sediments.</title>
        <authorList>
            <person name="Lu D."/>
            <person name="Zhang T."/>
        </authorList>
    </citation>
    <scope>NUCLEOTIDE SEQUENCE [LARGE SCALE GENOMIC DNA]</scope>
    <source>
        <strain evidence="1 2">N1Y132</strain>
    </source>
</reference>
<evidence type="ECO:0000313" key="1">
    <source>
        <dbReference type="EMBL" id="MBK3519645.1"/>
    </source>
</evidence>
<dbReference type="Proteomes" id="UP000605676">
    <property type="component" value="Unassembled WGS sequence"/>
</dbReference>
<organism evidence="1 2">
    <name type="scientific">Carboxylicivirga marina</name>
    <dbReference type="NCBI Taxonomy" id="2800988"/>
    <lineage>
        <taxon>Bacteria</taxon>
        <taxon>Pseudomonadati</taxon>
        <taxon>Bacteroidota</taxon>
        <taxon>Bacteroidia</taxon>
        <taxon>Marinilabiliales</taxon>
        <taxon>Marinilabiliaceae</taxon>
        <taxon>Carboxylicivirga</taxon>
    </lineage>
</organism>
<dbReference type="RefSeq" id="WP_200466864.1">
    <property type="nucleotide sequence ID" value="NZ_JAENRR010000081.1"/>
</dbReference>
<accession>A0ABS1HQ78</accession>
<protein>
    <submittedName>
        <fullName evidence="1">Uncharacterized protein</fullName>
    </submittedName>
</protein>
<name>A0ABS1HQ78_9BACT</name>